<protein>
    <submittedName>
        <fullName evidence="5">ABC transporter substrate-binding protein</fullName>
    </submittedName>
</protein>
<evidence type="ECO:0000313" key="6">
    <source>
        <dbReference type="Proteomes" id="UP000202440"/>
    </source>
</evidence>
<reference evidence="5 6" key="1">
    <citation type="submission" date="2017-07" db="EMBL/GenBank/DDBJ databases">
        <title>Annotated genome sequence of Bacterioplanes sanyensis isolated from Red Sea.</title>
        <authorList>
            <person name="Rehman Z.U."/>
        </authorList>
    </citation>
    <scope>NUCLEOTIDE SEQUENCE [LARGE SCALE GENOMIC DNA]</scope>
    <source>
        <strain evidence="5 6">NV9</strain>
    </source>
</reference>
<gene>
    <name evidence="5" type="ORF">CHH28_09220</name>
</gene>
<keyword evidence="2 3" id="KW-0732">Signal</keyword>
<accession>A0A222FJ98</accession>
<dbReference type="PANTHER" id="PTHR35936">
    <property type="entry name" value="MEMBRANE-BOUND LYTIC MUREIN TRANSGLYCOSYLASE F"/>
    <property type="match status" value="1"/>
</dbReference>
<evidence type="ECO:0000313" key="5">
    <source>
        <dbReference type="EMBL" id="ASP38850.1"/>
    </source>
</evidence>
<evidence type="ECO:0000256" key="2">
    <source>
        <dbReference type="ARBA" id="ARBA00022729"/>
    </source>
</evidence>
<dbReference type="Pfam" id="PF00497">
    <property type="entry name" value="SBP_bac_3"/>
    <property type="match status" value="1"/>
</dbReference>
<dbReference type="KEGG" id="bsan:CHH28_09220"/>
<name>A0A222FJ98_9GAMM</name>
<comment type="similarity">
    <text evidence="1">Belongs to the bacterial solute-binding protein 3 family.</text>
</comment>
<evidence type="ECO:0000256" key="1">
    <source>
        <dbReference type="ARBA" id="ARBA00010333"/>
    </source>
</evidence>
<dbReference type="InterPro" id="IPR001638">
    <property type="entry name" value="Solute-binding_3/MltF_N"/>
</dbReference>
<feature type="chain" id="PRO_5013188760" evidence="3">
    <location>
        <begin position="25"/>
        <end position="262"/>
    </location>
</feature>
<feature type="domain" description="Solute-binding protein family 3/N-terminal" evidence="4">
    <location>
        <begin position="34"/>
        <end position="249"/>
    </location>
</feature>
<dbReference type="PANTHER" id="PTHR35936:SF25">
    <property type="entry name" value="ABC TRANSPORTER SUBSTRATE-BINDING PROTEIN"/>
    <property type="match status" value="1"/>
</dbReference>
<dbReference type="RefSeq" id="WP_094060036.1">
    <property type="nucleotide sequence ID" value="NZ_CP022530.1"/>
</dbReference>
<dbReference type="Gene3D" id="3.40.190.10">
    <property type="entry name" value="Periplasmic binding protein-like II"/>
    <property type="match status" value="2"/>
</dbReference>
<dbReference type="EMBL" id="CP022530">
    <property type="protein sequence ID" value="ASP38850.1"/>
    <property type="molecule type" value="Genomic_DNA"/>
</dbReference>
<keyword evidence="6" id="KW-1185">Reference proteome</keyword>
<feature type="signal peptide" evidence="3">
    <location>
        <begin position="1"/>
        <end position="24"/>
    </location>
</feature>
<evidence type="ECO:0000256" key="3">
    <source>
        <dbReference type="SAM" id="SignalP"/>
    </source>
</evidence>
<dbReference type="SUPFAM" id="SSF53850">
    <property type="entry name" value="Periplasmic binding protein-like II"/>
    <property type="match status" value="1"/>
</dbReference>
<proteinExistence type="inferred from homology"/>
<dbReference type="OrthoDB" id="5296159at2"/>
<sequence>MTTQTRIQRIFATLLTLLALTAHSEDKQVSIAVGSWPPFLSQEQQHDGYVAHLIRDVFESQGYQVSIQFMPWERAYREAAAGQHDATAVWMDKEERRLDFWYSDPVLSETFVFFHRSSEPFDWQNYSDLSDLTLGGGISYSYGEAMDQAIQDGTITLQRVSTTLQNFNRLAAGYIDAFPEEMSVGYFNLRQLPHVYDEIRHHSKPILQNNSFVLFPRGEAKSQQLRKDFNQGLQKFRDSGRYQNYYNNFNAGRYDLKPNSGQ</sequence>
<organism evidence="5 6">
    <name type="scientific">Bacterioplanes sanyensis</name>
    <dbReference type="NCBI Taxonomy" id="1249553"/>
    <lineage>
        <taxon>Bacteria</taxon>
        <taxon>Pseudomonadati</taxon>
        <taxon>Pseudomonadota</taxon>
        <taxon>Gammaproteobacteria</taxon>
        <taxon>Oceanospirillales</taxon>
        <taxon>Oceanospirillaceae</taxon>
        <taxon>Bacterioplanes</taxon>
    </lineage>
</organism>
<dbReference type="AlphaFoldDB" id="A0A222FJ98"/>
<dbReference type="Proteomes" id="UP000202440">
    <property type="component" value="Chromosome"/>
</dbReference>
<evidence type="ECO:0000259" key="4">
    <source>
        <dbReference type="Pfam" id="PF00497"/>
    </source>
</evidence>